<proteinExistence type="predicted"/>
<organism evidence="6">
    <name type="scientific">Papilio xuthus</name>
    <name type="common">Asian swallowtail butterfly</name>
    <dbReference type="NCBI Taxonomy" id="66420"/>
    <lineage>
        <taxon>Eukaryota</taxon>
        <taxon>Metazoa</taxon>
        <taxon>Ecdysozoa</taxon>
        <taxon>Arthropoda</taxon>
        <taxon>Hexapoda</taxon>
        <taxon>Insecta</taxon>
        <taxon>Pterygota</taxon>
        <taxon>Neoptera</taxon>
        <taxon>Endopterygota</taxon>
        <taxon>Lepidoptera</taxon>
        <taxon>Glossata</taxon>
        <taxon>Ditrysia</taxon>
        <taxon>Papilionoidea</taxon>
        <taxon>Papilionidae</taxon>
        <taxon>Papilioninae</taxon>
        <taxon>Papilio</taxon>
    </lineage>
</organism>
<dbReference type="InterPro" id="IPR002350">
    <property type="entry name" value="Kazal_dom"/>
</dbReference>
<sequence>MYPFKLIAFFISALLVSELKSAIISCNCQNKPSPTLSSESDQSSSTITTQQVTTAVDDLMCLSTCPIMQESPVCGTNGVTYPSLGSLECAKSCGVDVNLVSNAPCPTSGLQLYL</sequence>
<feature type="domain" description="Kazal-like" evidence="5">
    <location>
        <begin position="55"/>
        <end position="107"/>
    </location>
</feature>
<gene>
    <name evidence="6" type="primary">LOC106122086</name>
</gene>
<name>A0AAJ6ZIR4_PAPXU</name>
<evidence type="ECO:0000256" key="1">
    <source>
        <dbReference type="ARBA" id="ARBA00004613"/>
    </source>
</evidence>
<dbReference type="CDD" id="cd00104">
    <property type="entry name" value="KAZAL_FS"/>
    <property type="match status" value="1"/>
</dbReference>
<keyword evidence="2" id="KW-0964">Secreted</keyword>
<dbReference type="Proteomes" id="UP000694872">
    <property type="component" value="Unplaced"/>
</dbReference>
<dbReference type="KEGG" id="pxu:106122086"/>
<dbReference type="AlphaFoldDB" id="A0AAJ6ZIR4"/>
<keyword evidence="3" id="KW-1015">Disulfide bond</keyword>
<dbReference type="PROSITE" id="PS51465">
    <property type="entry name" value="KAZAL_2"/>
    <property type="match status" value="1"/>
</dbReference>
<dbReference type="GeneID" id="106122086"/>
<feature type="signal peptide" evidence="4">
    <location>
        <begin position="1"/>
        <end position="21"/>
    </location>
</feature>
<dbReference type="RefSeq" id="XP_013173395.1">
    <property type="nucleotide sequence ID" value="XM_013317941.1"/>
</dbReference>
<dbReference type="GO" id="GO:0004867">
    <property type="term" value="F:serine-type endopeptidase inhibitor activity"/>
    <property type="evidence" value="ECO:0007669"/>
    <property type="project" value="InterPro"/>
</dbReference>
<evidence type="ECO:0000256" key="2">
    <source>
        <dbReference type="ARBA" id="ARBA00022525"/>
    </source>
</evidence>
<reference evidence="6" key="1">
    <citation type="submission" date="2025-08" db="UniProtKB">
        <authorList>
            <consortium name="RefSeq"/>
        </authorList>
    </citation>
    <scope>IDENTIFICATION</scope>
</reference>
<dbReference type="InterPro" id="IPR036058">
    <property type="entry name" value="Kazal_dom_sf"/>
</dbReference>
<keyword evidence="4" id="KW-0732">Signal</keyword>
<dbReference type="GO" id="GO:0005576">
    <property type="term" value="C:extracellular region"/>
    <property type="evidence" value="ECO:0007669"/>
    <property type="project" value="UniProtKB-SubCell"/>
</dbReference>
<dbReference type="Pfam" id="PF07648">
    <property type="entry name" value="Kazal_2"/>
    <property type="match status" value="1"/>
</dbReference>
<evidence type="ECO:0000313" key="6">
    <source>
        <dbReference type="RefSeq" id="XP_013173395.1"/>
    </source>
</evidence>
<dbReference type="PANTHER" id="PTHR21179">
    <property type="entry name" value="SERINE-TYPE ENDOPEPTIDASE INHIBITOR"/>
    <property type="match status" value="1"/>
</dbReference>
<evidence type="ECO:0000256" key="3">
    <source>
        <dbReference type="ARBA" id="ARBA00023157"/>
    </source>
</evidence>
<evidence type="ECO:0000256" key="4">
    <source>
        <dbReference type="SAM" id="SignalP"/>
    </source>
</evidence>
<dbReference type="SUPFAM" id="SSF100895">
    <property type="entry name" value="Kazal-type serine protease inhibitors"/>
    <property type="match status" value="1"/>
</dbReference>
<feature type="chain" id="PRO_5042537705" evidence="4">
    <location>
        <begin position="22"/>
        <end position="114"/>
    </location>
</feature>
<evidence type="ECO:0000259" key="5">
    <source>
        <dbReference type="PROSITE" id="PS51465"/>
    </source>
</evidence>
<dbReference type="SMART" id="SM00280">
    <property type="entry name" value="KAZAL"/>
    <property type="match status" value="1"/>
</dbReference>
<comment type="subcellular location">
    <subcellularLocation>
        <location evidence="1">Secreted</location>
    </subcellularLocation>
</comment>
<dbReference type="PANTHER" id="PTHR21179:SF0">
    <property type="entry name" value="SERINE PROTEASE INHIBITOR KAZAL-TYPE 4"/>
    <property type="match status" value="1"/>
</dbReference>
<protein>
    <submittedName>
        <fullName evidence="6">Uncharacterized protein LOC106122086</fullName>
    </submittedName>
</protein>
<accession>A0AAJ6ZIR4</accession>
<dbReference type="InterPro" id="IPR039932">
    <property type="entry name" value="Spink4-like"/>
</dbReference>
<dbReference type="Gene3D" id="3.30.60.30">
    <property type="match status" value="1"/>
</dbReference>